<gene>
    <name evidence="3" type="ORF">KL86APRO_20364</name>
</gene>
<dbReference type="InterPro" id="IPR013096">
    <property type="entry name" value="Cupin_2"/>
</dbReference>
<dbReference type="PANTHER" id="PTHR35848:SF6">
    <property type="entry name" value="CUPIN TYPE-2 DOMAIN-CONTAINING PROTEIN"/>
    <property type="match status" value="1"/>
</dbReference>
<sequence>MILRHAAEMREQQIPKMRDGTGVVTVRHLLEAEELLGKGRLFAHNVVPPGASIGVHRHTGDAEAYYFLAGRGRYTDNGSAYEVVAGDLTFVSEGDLHGIENTGDAPLEFVALILYADKGGA</sequence>
<dbReference type="PANTHER" id="PTHR35848">
    <property type="entry name" value="OXALATE-BINDING PROTEIN"/>
    <property type="match status" value="1"/>
</dbReference>
<evidence type="ECO:0000259" key="2">
    <source>
        <dbReference type="Pfam" id="PF07883"/>
    </source>
</evidence>
<evidence type="ECO:0000313" key="3">
    <source>
        <dbReference type="EMBL" id="SBW11943.1"/>
    </source>
</evidence>
<protein>
    <submittedName>
        <fullName evidence="3">Cupin 2 conserved barrel domain protein</fullName>
    </submittedName>
</protein>
<dbReference type="InterPro" id="IPR051610">
    <property type="entry name" value="GPI/OXD"/>
</dbReference>
<dbReference type="SUPFAM" id="SSF51182">
    <property type="entry name" value="RmlC-like cupins"/>
    <property type="match status" value="1"/>
</dbReference>
<dbReference type="GO" id="GO:0046872">
    <property type="term" value="F:metal ion binding"/>
    <property type="evidence" value="ECO:0007669"/>
    <property type="project" value="UniProtKB-KW"/>
</dbReference>
<accession>A0A212KJP9</accession>
<name>A0A212KJP9_9PROT</name>
<dbReference type="Gene3D" id="2.60.120.10">
    <property type="entry name" value="Jelly Rolls"/>
    <property type="match status" value="1"/>
</dbReference>
<keyword evidence="1" id="KW-0479">Metal-binding</keyword>
<dbReference type="InterPro" id="IPR014710">
    <property type="entry name" value="RmlC-like_jellyroll"/>
</dbReference>
<dbReference type="Pfam" id="PF07883">
    <property type="entry name" value="Cupin_2"/>
    <property type="match status" value="1"/>
</dbReference>
<feature type="domain" description="Cupin type-2" evidence="2">
    <location>
        <begin position="46"/>
        <end position="111"/>
    </location>
</feature>
<organism evidence="3">
    <name type="scientific">uncultured Alphaproteobacteria bacterium</name>
    <dbReference type="NCBI Taxonomy" id="91750"/>
    <lineage>
        <taxon>Bacteria</taxon>
        <taxon>Pseudomonadati</taxon>
        <taxon>Pseudomonadota</taxon>
        <taxon>Alphaproteobacteria</taxon>
        <taxon>environmental samples</taxon>
    </lineage>
</organism>
<reference evidence="3" key="1">
    <citation type="submission" date="2016-04" db="EMBL/GenBank/DDBJ databases">
        <authorList>
            <person name="Evans L.H."/>
            <person name="Alamgir A."/>
            <person name="Owens N."/>
            <person name="Weber N.D."/>
            <person name="Virtaneva K."/>
            <person name="Barbian K."/>
            <person name="Babar A."/>
            <person name="Rosenke K."/>
        </authorList>
    </citation>
    <scope>NUCLEOTIDE SEQUENCE</scope>
    <source>
        <strain evidence="3">86</strain>
    </source>
</reference>
<dbReference type="AlphaFoldDB" id="A0A212KJP9"/>
<dbReference type="InterPro" id="IPR011051">
    <property type="entry name" value="RmlC_Cupin_sf"/>
</dbReference>
<dbReference type="EMBL" id="FLUO01000002">
    <property type="protein sequence ID" value="SBW11943.1"/>
    <property type="molecule type" value="Genomic_DNA"/>
</dbReference>
<evidence type="ECO:0000256" key="1">
    <source>
        <dbReference type="ARBA" id="ARBA00022723"/>
    </source>
</evidence>
<proteinExistence type="predicted"/>
<dbReference type="CDD" id="cd02221">
    <property type="entry name" value="cupin_TM1287-like"/>
    <property type="match status" value="1"/>
</dbReference>